<protein>
    <recommendedName>
        <fullName evidence="3">nitric oxide dioxygenase</fullName>
        <ecNumber evidence="3">1.14.12.17</ecNumber>
    </recommendedName>
</protein>
<dbReference type="PROSITE" id="PS01033">
    <property type="entry name" value="GLOBIN"/>
    <property type="match status" value="1"/>
</dbReference>
<dbReference type="Pfam" id="PF00175">
    <property type="entry name" value="NAD_binding_1"/>
    <property type="match status" value="1"/>
</dbReference>
<evidence type="ECO:0000256" key="11">
    <source>
        <dbReference type="ARBA" id="ARBA00025094"/>
    </source>
</evidence>
<dbReference type="EC" id="1.14.12.17" evidence="3"/>
<dbReference type="KEGG" id="kba:A0U89_10895"/>
<dbReference type="InterPro" id="IPR000971">
    <property type="entry name" value="Globin"/>
</dbReference>
<reference evidence="17 18" key="1">
    <citation type="journal article" date="2016" name="Microb. Cell Fact.">
        <title>Dissection of exopolysaccharide biosynthesis in Kozakia baliensis.</title>
        <authorList>
            <person name="Brandt J.U."/>
            <person name="Jakob F."/>
            <person name="Behr J."/>
            <person name="Geissler A.J."/>
            <person name="Vogel R.F."/>
        </authorList>
    </citation>
    <scope>NUCLEOTIDE SEQUENCE [LARGE SCALE GENOMIC DNA]</scope>
    <source>
        <strain evidence="17 18">DSM 14400</strain>
    </source>
</reference>
<name>A0A1D8UV91_9PROT</name>
<dbReference type="GO" id="GO:0046210">
    <property type="term" value="P:nitric oxide catabolic process"/>
    <property type="evidence" value="ECO:0007669"/>
    <property type="project" value="TreeGrafter"/>
</dbReference>
<dbReference type="eggNOG" id="COG1017">
    <property type="taxonomic scope" value="Bacteria"/>
</dbReference>
<evidence type="ECO:0000313" key="17">
    <source>
        <dbReference type="EMBL" id="AOX17566.1"/>
    </source>
</evidence>
<evidence type="ECO:0000256" key="13">
    <source>
        <dbReference type="ARBA" id="ARBA00049433"/>
    </source>
</evidence>
<dbReference type="InterPro" id="IPR001433">
    <property type="entry name" value="OxRdtase_FAD/NAD-bd"/>
</dbReference>
<dbReference type="CDD" id="cd08922">
    <property type="entry name" value="FHb-globin"/>
    <property type="match status" value="1"/>
</dbReference>
<evidence type="ECO:0000256" key="9">
    <source>
        <dbReference type="ARBA" id="ARBA00023004"/>
    </source>
</evidence>
<evidence type="ECO:0000256" key="7">
    <source>
        <dbReference type="ARBA" id="ARBA00022723"/>
    </source>
</evidence>
<comment type="cofactor">
    <cofactor evidence="1">
        <name>heme b</name>
        <dbReference type="ChEBI" id="CHEBI:60344"/>
    </cofactor>
</comment>
<dbReference type="Pfam" id="PF00042">
    <property type="entry name" value="Globin"/>
    <property type="match status" value="1"/>
</dbReference>
<dbReference type="GO" id="GO:0046872">
    <property type="term" value="F:metal ion binding"/>
    <property type="evidence" value="ECO:0007669"/>
    <property type="project" value="UniProtKB-KW"/>
</dbReference>
<accession>A0A1D8UV91</accession>
<keyword evidence="18" id="KW-1185">Reference proteome</keyword>
<comment type="similarity">
    <text evidence="14">Belongs to the globin family.</text>
</comment>
<dbReference type="Gene3D" id="3.40.50.80">
    <property type="entry name" value="Nucleotide-binding domain of ferredoxin-NADP reductase (FNR) module"/>
    <property type="match status" value="1"/>
</dbReference>
<keyword evidence="8" id="KW-0521">NADP</keyword>
<feature type="domain" description="FAD-binding FR-type" evidence="16">
    <location>
        <begin position="154"/>
        <end position="257"/>
    </location>
</feature>
<evidence type="ECO:0000313" key="18">
    <source>
        <dbReference type="Proteomes" id="UP000179145"/>
    </source>
</evidence>
<keyword evidence="5 14" id="KW-0349">Heme</keyword>
<dbReference type="GO" id="GO:0005344">
    <property type="term" value="F:oxygen carrier activity"/>
    <property type="evidence" value="ECO:0007669"/>
    <property type="project" value="UniProtKB-KW"/>
</dbReference>
<dbReference type="STRING" id="153496.A0U89_10895"/>
<dbReference type="GO" id="GO:0071500">
    <property type="term" value="P:cellular response to nitrosative stress"/>
    <property type="evidence" value="ECO:0007669"/>
    <property type="project" value="TreeGrafter"/>
</dbReference>
<dbReference type="InterPro" id="IPR017927">
    <property type="entry name" value="FAD-bd_FR_type"/>
</dbReference>
<sequence length="398" mass="43212">MSHPLDAATIATIKATIPALEAHGVDITACMYRKLLSDPQIAAMFNETDQQNGRQPRALAMAVLAYAKNIDNLGALGGAVERIAQKHTGLNVRPEQYPIVGKALLAAISETLGDAATPVIMDAWAKAYGLLADILIGREKTIYQEHADAPGGWEGWRGFRIEKRIRESDLVTSIILVPTDGEPVMRHLPGQYLTLAIQTPQGSFRRNYSISCAPNDTHYRISVKREAHGKISDWLHNHAPEGTVTLLGAPAGDFTLKPGKTPLALVSAGVGITPMLSMLETEAEKGTTRPISFVHATHSPQSLAFAEEVRKQAQTAKADVTLFLTTGGNLPSPQPFRHESGHMTAEWLAQNILPNADFYICGPEDFQSDIINGLLERGIPAARIHHEYFGPDEQMLAA</sequence>
<gene>
    <name evidence="17" type="ORF">A0U89_10895</name>
</gene>
<dbReference type="InterPro" id="IPR009050">
    <property type="entry name" value="Globin-like_sf"/>
</dbReference>
<dbReference type="SUPFAM" id="SSF52343">
    <property type="entry name" value="Ferredoxin reductase-like, C-terminal NADP-linked domain"/>
    <property type="match status" value="1"/>
</dbReference>
<comment type="catalytic activity">
    <reaction evidence="12">
        <text>2 nitric oxide + NADH + 2 O2 = 2 nitrate + NAD(+) + H(+)</text>
        <dbReference type="Rhea" id="RHEA:19469"/>
        <dbReference type="ChEBI" id="CHEBI:15378"/>
        <dbReference type="ChEBI" id="CHEBI:15379"/>
        <dbReference type="ChEBI" id="CHEBI:16480"/>
        <dbReference type="ChEBI" id="CHEBI:17632"/>
        <dbReference type="ChEBI" id="CHEBI:57540"/>
        <dbReference type="ChEBI" id="CHEBI:57945"/>
        <dbReference type="EC" id="1.14.12.17"/>
    </reaction>
</comment>
<keyword evidence="6 14" id="KW-0561">Oxygen transport</keyword>
<dbReference type="PANTHER" id="PTHR43396">
    <property type="entry name" value="FLAVOHEMOPROTEIN"/>
    <property type="match status" value="1"/>
</dbReference>
<dbReference type="eggNOG" id="COG1018">
    <property type="taxonomic scope" value="Bacteria"/>
</dbReference>
<keyword evidence="14" id="KW-0813">Transport</keyword>
<keyword evidence="4" id="KW-0216">Detoxification</keyword>
<evidence type="ECO:0000256" key="4">
    <source>
        <dbReference type="ARBA" id="ARBA00022575"/>
    </source>
</evidence>
<dbReference type="Gene3D" id="2.40.30.10">
    <property type="entry name" value="Translation factors"/>
    <property type="match status" value="1"/>
</dbReference>
<dbReference type="CDD" id="cd06184">
    <property type="entry name" value="flavohem_like_fad_nad_binding"/>
    <property type="match status" value="1"/>
</dbReference>
<dbReference type="GO" id="GO:0008941">
    <property type="term" value="F:nitric oxide dioxygenase NAD(P)H activity"/>
    <property type="evidence" value="ECO:0007669"/>
    <property type="project" value="UniProtKB-EC"/>
</dbReference>
<keyword evidence="9" id="KW-0408">Iron</keyword>
<evidence type="ECO:0000256" key="6">
    <source>
        <dbReference type="ARBA" id="ARBA00022621"/>
    </source>
</evidence>
<proteinExistence type="inferred from homology"/>
<evidence type="ECO:0000256" key="1">
    <source>
        <dbReference type="ARBA" id="ARBA00001970"/>
    </source>
</evidence>
<dbReference type="FunFam" id="1.10.490.10:FF:000003">
    <property type="entry name" value="Flavohemoprotein"/>
    <property type="match status" value="1"/>
</dbReference>
<dbReference type="InterPro" id="IPR012292">
    <property type="entry name" value="Globin/Proto"/>
</dbReference>
<dbReference type="Gene3D" id="1.10.490.10">
    <property type="entry name" value="Globins"/>
    <property type="match status" value="1"/>
</dbReference>
<dbReference type="InterPro" id="IPR008333">
    <property type="entry name" value="Cbr1-like_FAD-bd_dom"/>
</dbReference>
<keyword evidence="17" id="KW-0223">Dioxygenase</keyword>
<dbReference type="GO" id="GO:0009636">
    <property type="term" value="P:response to toxic substance"/>
    <property type="evidence" value="ECO:0007669"/>
    <property type="project" value="UniProtKB-KW"/>
</dbReference>
<dbReference type="GO" id="GO:0019825">
    <property type="term" value="F:oxygen binding"/>
    <property type="evidence" value="ECO:0007669"/>
    <property type="project" value="InterPro"/>
</dbReference>
<dbReference type="EMBL" id="CP014674">
    <property type="protein sequence ID" value="AOX17566.1"/>
    <property type="molecule type" value="Genomic_DNA"/>
</dbReference>
<evidence type="ECO:0000256" key="2">
    <source>
        <dbReference type="ARBA" id="ARBA00006401"/>
    </source>
</evidence>
<evidence type="ECO:0000259" key="16">
    <source>
        <dbReference type="PROSITE" id="PS51384"/>
    </source>
</evidence>
<dbReference type="RefSeq" id="WP_070403142.1">
    <property type="nucleotide sequence ID" value="NZ_BJVW01000001.1"/>
</dbReference>
<dbReference type="InterPro" id="IPR017938">
    <property type="entry name" value="Riboflavin_synthase-like_b-brl"/>
</dbReference>
<dbReference type="SUPFAM" id="SSF46458">
    <property type="entry name" value="Globin-like"/>
    <property type="match status" value="1"/>
</dbReference>
<dbReference type="InterPro" id="IPR039261">
    <property type="entry name" value="FNR_nucleotide-bd"/>
</dbReference>
<evidence type="ECO:0000256" key="8">
    <source>
        <dbReference type="ARBA" id="ARBA00022857"/>
    </source>
</evidence>
<dbReference type="Pfam" id="PF00970">
    <property type="entry name" value="FAD_binding_6"/>
    <property type="match status" value="1"/>
</dbReference>
<evidence type="ECO:0000256" key="10">
    <source>
        <dbReference type="ARBA" id="ARBA00023027"/>
    </source>
</evidence>
<dbReference type="PRINTS" id="PR00410">
    <property type="entry name" value="PHEHYDRXLASE"/>
</dbReference>
<evidence type="ECO:0000256" key="3">
    <source>
        <dbReference type="ARBA" id="ARBA00012229"/>
    </source>
</evidence>
<feature type="domain" description="Globin" evidence="15">
    <location>
        <begin position="4"/>
        <end position="140"/>
    </location>
</feature>
<keyword evidence="10" id="KW-0520">NAD</keyword>
<dbReference type="PROSITE" id="PS51384">
    <property type="entry name" value="FAD_FR"/>
    <property type="match status" value="1"/>
</dbReference>
<comment type="catalytic activity">
    <reaction evidence="13">
        <text>2 nitric oxide + NADPH + 2 O2 = 2 nitrate + NADP(+) + H(+)</text>
        <dbReference type="Rhea" id="RHEA:19465"/>
        <dbReference type="ChEBI" id="CHEBI:15378"/>
        <dbReference type="ChEBI" id="CHEBI:15379"/>
        <dbReference type="ChEBI" id="CHEBI:16480"/>
        <dbReference type="ChEBI" id="CHEBI:17632"/>
        <dbReference type="ChEBI" id="CHEBI:57783"/>
        <dbReference type="ChEBI" id="CHEBI:58349"/>
        <dbReference type="EC" id="1.14.12.17"/>
    </reaction>
</comment>
<dbReference type="NCBIfam" id="NF009805">
    <property type="entry name" value="PRK13289.1"/>
    <property type="match status" value="1"/>
</dbReference>
<comment type="function">
    <text evidence="11">Is involved in NO detoxification in an aerobic process, termed nitric oxide dioxygenase (NOD) reaction that utilizes O(2) and NAD(P)H to convert NO to nitrate, which protects the bacterium from various noxious nitrogen compounds. Therefore, plays a central role in the inducible response to nitrosative stress.</text>
</comment>
<keyword evidence="17" id="KW-0560">Oxidoreductase</keyword>
<evidence type="ECO:0000256" key="5">
    <source>
        <dbReference type="ARBA" id="ARBA00022617"/>
    </source>
</evidence>
<dbReference type="GO" id="GO:0020037">
    <property type="term" value="F:heme binding"/>
    <property type="evidence" value="ECO:0007669"/>
    <property type="project" value="InterPro"/>
</dbReference>
<dbReference type="Proteomes" id="UP000179145">
    <property type="component" value="Chromosome"/>
</dbReference>
<dbReference type="PANTHER" id="PTHR43396:SF3">
    <property type="entry name" value="FLAVOHEMOPROTEIN"/>
    <property type="match status" value="1"/>
</dbReference>
<dbReference type="SUPFAM" id="SSF63380">
    <property type="entry name" value="Riboflavin synthase domain-like"/>
    <property type="match status" value="1"/>
</dbReference>
<dbReference type="GO" id="GO:0071949">
    <property type="term" value="F:FAD binding"/>
    <property type="evidence" value="ECO:0007669"/>
    <property type="project" value="TreeGrafter"/>
</dbReference>
<evidence type="ECO:0000259" key="15">
    <source>
        <dbReference type="PROSITE" id="PS01033"/>
    </source>
</evidence>
<dbReference type="AlphaFoldDB" id="A0A1D8UV91"/>
<organism evidence="17 18">
    <name type="scientific">Kozakia baliensis</name>
    <dbReference type="NCBI Taxonomy" id="153496"/>
    <lineage>
        <taxon>Bacteria</taxon>
        <taxon>Pseudomonadati</taxon>
        <taxon>Pseudomonadota</taxon>
        <taxon>Alphaproteobacteria</taxon>
        <taxon>Acetobacterales</taxon>
        <taxon>Acetobacteraceae</taxon>
        <taxon>Kozakia</taxon>
    </lineage>
</organism>
<keyword evidence="7" id="KW-0479">Metal-binding</keyword>
<evidence type="ECO:0000256" key="12">
    <source>
        <dbReference type="ARBA" id="ARBA00048649"/>
    </source>
</evidence>
<comment type="similarity">
    <text evidence="2">In the C-terminal section; belongs to the flavoprotein pyridine nucleotide cytochrome reductase family.</text>
</comment>
<dbReference type="OrthoDB" id="9786134at2"/>
<evidence type="ECO:0000256" key="14">
    <source>
        <dbReference type="RuleBase" id="RU000356"/>
    </source>
</evidence>